<dbReference type="Gene3D" id="1.20.860.20">
    <property type="entry name" value="Photosystem I PsaK, reaction centre"/>
    <property type="match status" value="1"/>
</dbReference>
<comment type="subcellular location">
    <subcellularLocation>
        <location evidence="1">Membrane</location>
        <topology evidence="1">Multi-pass membrane protein</topology>
    </subcellularLocation>
</comment>
<dbReference type="SUPFAM" id="SSF81563">
    <property type="entry name" value="Photosystem I reaction center subunit X, PsaK"/>
    <property type="match status" value="1"/>
</dbReference>
<dbReference type="NCBIfam" id="NF009693">
    <property type="entry name" value="PRK13216.1"/>
    <property type="match status" value="1"/>
</dbReference>
<keyword evidence="4 9" id="KW-0812">Transmembrane</keyword>
<evidence type="ECO:0000256" key="7">
    <source>
        <dbReference type="ARBA" id="ARBA00023078"/>
    </source>
</evidence>
<name>A0A0C1QRX3_9CYAN</name>
<evidence type="ECO:0000256" key="9">
    <source>
        <dbReference type="SAM" id="Phobius"/>
    </source>
</evidence>
<comment type="similarity">
    <text evidence="2">Belongs to the PsaG/PsaK family.</text>
</comment>
<dbReference type="GO" id="GO:0009522">
    <property type="term" value="C:photosystem I"/>
    <property type="evidence" value="ECO:0007669"/>
    <property type="project" value="UniProtKB-KW"/>
</dbReference>
<dbReference type="EMBL" id="JHEG04000001">
    <property type="protein sequence ID" value="KAF3885851.1"/>
    <property type="molecule type" value="Genomic_DNA"/>
</dbReference>
<feature type="transmembrane region" description="Helical" evidence="9">
    <location>
        <begin position="20"/>
        <end position="43"/>
    </location>
</feature>
<sequence>MISSLLLAVQSTTPNTGVGLNFSGTVIIVISSLLALFIIPRVVRFPHVGPKMPLPFPSLFNNPSVGTFLAAMSTGHLIGVGAVLGLTNLGRI</sequence>
<dbReference type="InterPro" id="IPR017492">
    <property type="entry name" value="PSI_PsaK"/>
</dbReference>
<feature type="transmembrane region" description="Helical" evidence="9">
    <location>
        <begin position="64"/>
        <end position="86"/>
    </location>
</feature>
<dbReference type="GO" id="GO:0042651">
    <property type="term" value="C:thylakoid membrane"/>
    <property type="evidence" value="ECO:0007669"/>
    <property type="project" value="InterPro"/>
</dbReference>
<dbReference type="Proteomes" id="UP000029738">
    <property type="component" value="Unassembled WGS sequence"/>
</dbReference>
<dbReference type="InterPro" id="IPR035982">
    <property type="entry name" value="PSI_centre_PsaK_sf"/>
</dbReference>
<organism evidence="11">
    <name type="scientific">Tolypothrix bouteillei VB521301</name>
    <dbReference type="NCBI Taxonomy" id="1479485"/>
    <lineage>
        <taxon>Bacteria</taxon>
        <taxon>Bacillati</taxon>
        <taxon>Cyanobacteriota</taxon>
        <taxon>Cyanophyceae</taxon>
        <taxon>Nostocales</taxon>
        <taxon>Tolypothrichaceae</taxon>
        <taxon>Tolypothrix</taxon>
    </lineage>
</organism>
<reference evidence="11" key="1">
    <citation type="journal article" date="2015" name="Genome Announc.">
        <title>Draft Genome Sequence of Tolypothrix boutellei Strain VB521301.</title>
        <authorList>
            <person name="Chandrababunaidu M.M."/>
            <person name="Singh D."/>
            <person name="Sen D."/>
            <person name="Bhan S."/>
            <person name="Das S."/>
            <person name="Gupta A."/>
            <person name="Adhikary S.P."/>
            <person name="Tripathy S."/>
        </authorList>
    </citation>
    <scope>NUCLEOTIDE SEQUENCE</scope>
    <source>
        <strain evidence="11">VB521301</strain>
    </source>
</reference>
<keyword evidence="5" id="KW-0603">Photosystem I</keyword>
<dbReference type="RefSeq" id="WP_050046151.1">
    <property type="nucleotide sequence ID" value="NZ_JHEG04000001.1"/>
</dbReference>
<proteinExistence type="inferred from homology"/>
<keyword evidence="3" id="KW-0602">Photosynthesis</keyword>
<keyword evidence="12" id="KW-1185">Reference proteome</keyword>
<protein>
    <submittedName>
        <fullName evidence="10">Photosystem I reaction center subunit PsaK</fullName>
    </submittedName>
    <submittedName>
        <fullName evidence="11">Photosystem I reaction center subunit X-like protein</fullName>
    </submittedName>
</protein>
<gene>
    <name evidence="10" type="primary">psaK</name>
    <name evidence="11" type="ORF">DA73_0226660</name>
    <name evidence="10" type="ORF">DA73_0400010490</name>
</gene>
<reference evidence="10" key="2">
    <citation type="submission" date="2019-11" db="EMBL/GenBank/DDBJ databases">
        <title>Improved Assembly of Tolypothrix boutellei genome.</title>
        <authorList>
            <person name="Sarangi A.N."/>
            <person name="Mukherjee M."/>
            <person name="Ghosh S."/>
            <person name="Singh D."/>
            <person name="Das A."/>
            <person name="Kant S."/>
            <person name="Prusty A."/>
            <person name="Tripathy S."/>
        </authorList>
    </citation>
    <scope>NUCLEOTIDE SEQUENCE</scope>
    <source>
        <strain evidence="10">VB521301</strain>
    </source>
</reference>
<evidence type="ECO:0000256" key="5">
    <source>
        <dbReference type="ARBA" id="ARBA00022836"/>
    </source>
</evidence>
<dbReference type="InterPro" id="IPR000549">
    <property type="entry name" value="PSI_PsaG/PsaK"/>
</dbReference>
<evidence type="ECO:0000256" key="1">
    <source>
        <dbReference type="ARBA" id="ARBA00004141"/>
    </source>
</evidence>
<accession>A0A0C1QRX3</accession>
<evidence type="ECO:0000256" key="8">
    <source>
        <dbReference type="ARBA" id="ARBA00023136"/>
    </source>
</evidence>
<evidence type="ECO:0000313" key="11">
    <source>
        <dbReference type="EMBL" id="KIE08224.1"/>
    </source>
</evidence>
<evidence type="ECO:0000313" key="12">
    <source>
        <dbReference type="Proteomes" id="UP000029738"/>
    </source>
</evidence>
<dbReference type="NCBIfam" id="TIGR03049">
    <property type="entry name" value="PS_I_psaK"/>
    <property type="match status" value="1"/>
</dbReference>
<dbReference type="STRING" id="1479485.DA73_0226660"/>
<dbReference type="Pfam" id="PF01241">
    <property type="entry name" value="PSI_PSAK"/>
    <property type="match status" value="1"/>
</dbReference>
<dbReference type="PROSITE" id="PS01026">
    <property type="entry name" value="PHOTOSYSTEM_I_PSAGK"/>
    <property type="match status" value="1"/>
</dbReference>
<dbReference type="OrthoDB" id="461530at2"/>
<evidence type="ECO:0000256" key="6">
    <source>
        <dbReference type="ARBA" id="ARBA00022989"/>
    </source>
</evidence>
<dbReference type="EMBL" id="JHEG02000058">
    <property type="protein sequence ID" value="KIE08224.1"/>
    <property type="molecule type" value="Genomic_DNA"/>
</dbReference>
<evidence type="ECO:0000256" key="2">
    <source>
        <dbReference type="ARBA" id="ARBA00006458"/>
    </source>
</evidence>
<keyword evidence="8 9" id="KW-0472">Membrane</keyword>
<dbReference type="InterPro" id="IPR037101">
    <property type="entry name" value="PSI_PsaK_bact"/>
</dbReference>
<dbReference type="GO" id="GO:0015979">
    <property type="term" value="P:photosynthesis"/>
    <property type="evidence" value="ECO:0007669"/>
    <property type="project" value="UniProtKB-KW"/>
</dbReference>
<keyword evidence="7" id="KW-0793">Thylakoid</keyword>
<comment type="caution">
    <text evidence="11">The sequence shown here is derived from an EMBL/GenBank/DDBJ whole genome shotgun (WGS) entry which is preliminary data.</text>
</comment>
<evidence type="ECO:0000256" key="4">
    <source>
        <dbReference type="ARBA" id="ARBA00022692"/>
    </source>
</evidence>
<evidence type="ECO:0000313" key="10">
    <source>
        <dbReference type="EMBL" id="KAF3885851.1"/>
    </source>
</evidence>
<dbReference type="AlphaFoldDB" id="A0A0C1QRX3"/>
<evidence type="ECO:0000256" key="3">
    <source>
        <dbReference type="ARBA" id="ARBA00022531"/>
    </source>
</evidence>
<keyword evidence="6 9" id="KW-1133">Transmembrane helix</keyword>